<dbReference type="EMBL" id="BOOG01000008">
    <property type="protein sequence ID" value="GIH68600.1"/>
    <property type="molecule type" value="Genomic_DNA"/>
</dbReference>
<sequence>MELFRPLDDATIRDPHPMYHHLRSADPVHWYEPLNAWVISGYEDCLLALRRTEIFSSDLRAAGIDVPDNLLSIQTLNPPEHGSVHRVLMDAYRRQDFSAIRARLEDRADQLLRGLSGRSRFELVTDFTAPLAFTAVADLFGVPDADEKSIVAWSEAIVAAMDSGLTPEAAAPGTLARDNLSAVISNWLDQKPQNGLLGNLLRAESASAISRDMVLNTLRATLHAGYAPTSRFIAASVLSLLRTPDKWQELLTAGVSETAIKELLRHSGPVQAVARVCASDYELGGRLLRRGSDVIVLIAAANRDPQQFPNPDELDLKRTPNHNLGFGWGTHACAGASLARLTCSVALTTLLRYTPDLQLAGEPVHWRHATLRGLQELPVSGIPA</sequence>
<keyword evidence="2" id="KW-0503">Monooxygenase</keyword>
<keyword evidence="2" id="KW-0479">Metal-binding</keyword>
<dbReference type="PANTHER" id="PTHR46696:SF1">
    <property type="entry name" value="CYTOCHROME P450 YJIB-RELATED"/>
    <property type="match status" value="1"/>
</dbReference>
<dbReference type="AlphaFoldDB" id="A0A8J3VY47"/>
<evidence type="ECO:0000256" key="1">
    <source>
        <dbReference type="ARBA" id="ARBA00010617"/>
    </source>
</evidence>
<dbReference type="GO" id="GO:0020037">
    <property type="term" value="F:heme binding"/>
    <property type="evidence" value="ECO:0007669"/>
    <property type="project" value="InterPro"/>
</dbReference>
<comment type="caution">
    <text evidence="3">The sequence shown here is derived from an EMBL/GenBank/DDBJ whole genome shotgun (WGS) entry which is preliminary data.</text>
</comment>
<evidence type="ECO:0000256" key="2">
    <source>
        <dbReference type="RuleBase" id="RU000461"/>
    </source>
</evidence>
<keyword evidence="2" id="KW-0560">Oxidoreductase</keyword>
<keyword evidence="4" id="KW-1185">Reference proteome</keyword>
<dbReference type="GO" id="GO:0004497">
    <property type="term" value="F:monooxygenase activity"/>
    <property type="evidence" value="ECO:0007669"/>
    <property type="project" value="UniProtKB-KW"/>
</dbReference>
<dbReference type="InterPro" id="IPR002397">
    <property type="entry name" value="Cyt_P450_B"/>
</dbReference>
<dbReference type="InterPro" id="IPR001128">
    <property type="entry name" value="Cyt_P450"/>
</dbReference>
<dbReference type="Pfam" id="PF00067">
    <property type="entry name" value="p450"/>
    <property type="match status" value="1"/>
</dbReference>
<comment type="similarity">
    <text evidence="1 2">Belongs to the cytochrome P450 family.</text>
</comment>
<dbReference type="Proteomes" id="UP000610966">
    <property type="component" value="Unassembled WGS sequence"/>
</dbReference>
<dbReference type="SUPFAM" id="SSF48264">
    <property type="entry name" value="Cytochrome P450"/>
    <property type="match status" value="1"/>
</dbReference>
<dbReference type="GO" id="GO:0016705">
    <property type="term" value="F:oxidoreductase activity, acting on paired donors, with incorporation or reduction of molecular oxygen"/>
    <property type="evidence" value="ECO:0007669"/>
    <property type="project" value="InterPro"/>
</dbReference>
<keyword evidence="2" id="KW-0408">Iron</keyword>
<dbReference type="PRINTS" id="PR00359">
    <property type="entry name" value="BP450"/>
</dbReference>
<name>A0A8J3VY47_9ACTN</name>
<dbReference type="Gene3D" id="1.10.630.10">
    <property type="entry name" value="Cytochrome P450"/>
    <property type="match status" value="1"/>
</dbReference>
<dbReference type="GO" id="GO:0005506">
    <property type="term" value="F:iron ion binding"/>
    <property type="evidence" value="ECO:0007669"/>
    <property type="project" value="InterPro"/>
</dbReference>
<dbReference type="InterPro" id="IPR017972">
    <property type="entry name" value="Cyt_P450_CS"/>
</dbReference>
<dbReference type="PANTHER" id="PTHR46696">
    <property type="entry name" value="P450, PUTATIVE (EUROFUNG)-RELATED"/>
    <property type="match status" value="1"/>
</dbReference>
<gene>
    <name evidence="3" type="primary">bioI</name>
    <name evidence="3" type="ORF">Mth01_08530</name>
</gene>
<accession>A0A8J3VY47</accession>
<organism evidence="3 4">
    <name type="scientific">Sphaerimonospora thailandensis</name>
    <dbReference type="NCBI Taxonomy" id="795644"/>
    <lineage>
        <taxon>Bacteria</taxon>
        <taxon>Bacillati</taxon>
        <taxon>Actinomycetota</taxon>
        <taxon>Actinomycetes</taxon>
        <taxon>Streptosporangiales</taxon>
        <taxon>Streptosporangiaceae</taxon>
        <taxon>Sphaerimonospora</taxon>
    </lineage>
</organism>
<dbReference type="InterPro" id="IPR036396">
    <property type="entry name" value="Cyt_P450_sf"/>
</dbReference>
<evidence type="ECO:0000313" key="3">
    <source>
        <dbReference type="EMBL" id="GIH68600.1"/>
    </source>
</evidence>
<keyword evidence="2" id="KW-0349">Heme</keyword>
<reference evidence="3" key="1">
    <citation type="submission" date="2021-01" db="EMBL/GenBank/DDBJ databases">
        <title>Whole genome shotgun sequence of Sphaerimonospora thailandensis NBRC 107569.</title>
        <authorList>
            <person name="Komaki H."/>
            <person name="Tamura T."/>
        </authorList>
    </citation>
    <scope>NUCLEOTIDE SEQUENCE</scope>
    <source>
        <strain evidence="3">NBRC 107569</strain>
    </source>
</reference>
<protein>
    <submittedName>
        <fullName evidence="3">Biotin biosynthesis cytochrome P450</fullName>
    </submittedName>
</protein>
<proteinExistence type="inferred from homology"/>
<dbReference type="RefSeq" id="WP_204011461.1">
    <property type="nucleotide sequence ID" value="NZ_BOOG01000008.1"/>
</dbReference>
<evidence type="ECO:0000313" key="4">
    <source>
        <dbReference type="Proteomes" id="UP000610966"/>
    </source>
</evidence>
<dbReference type="PROSITE" id="PS00086">
    <property type="entry name" value="CYTOCHROME_P450"/>
    <property type="match status" value="1"/>
</dbReference>